<proteinExistence type="predicted"/>
<dbReference type="Gene3D" id="3.30.457.60">
    <property type="match status" value="1"/>
</dbReference>
<keyword evidence="3" id="KW-1185">Reference proteome</keyword>
<dbReference type="OrthoDB" id="331602at2759"/>
<protein>
    <submittedName>
        <fullName evidence="2">Mitotic spindle assembly checkpoint protein MAD1</fullName>
    </submittedName>
</protein>
<organism evidence="2 3">
    <name type="scientific">Portunus trituberculatus</name>
    <name type="common">Swimming crab</name>
    <name type="synonym">Neptunus trituberculatus</name>
    <dbReference type="NCBI Taxonomy" id="210409"/>
    <lineage>
        <taxon>Eukaryota</taxon>
        <taxon>Metazoa</taxon>
        <taxon>Ecdysozoa</taxon>
        <taxon>Arthropoda</taxon>
        <taxon>Crustacea</taxon>
        <taxon>Multicrustacea</taxon>
        <taxon>Malacostraca</taxon>
        <taxon>Eumalacostraca</taxon>
        <taxon>Eucarida</taxon>
        <taxon>Decapoda</taxon>
        <taxon>Pleocyemata</taxon>
        <taxon>Brachyura</taxon>
        <taxon>Eubrachyura</taxon>
        <taxon>Portunoidea</taxon>
        <taxon>Portunidae</taxon>
        <taxon>Portuninae</taxon>
        <taxon>Portunus</taxon>
    </lineage>
</organism>
<feature type="compositionally biased region" description="Acidic residues" evidence="1">
    <location>
        <begin position="60"/>
        <end position="70"/>
    </location>
</feature>
<dbReference type="InterPro" id="IPR008672">
    <property type="entry name" value="Mad1"/>
</dbReference>
<accession>A0A5B7GHQ8</accession>
<comment type="caution">
    <text evidence="2">The sequence shown here is derived from an EMBL/GenBank/DDBJ whole genome shotgun (WGS) entry which is preliminary data.</text>
</comment>
<feature type="region of interest" description="Disordered" evidence="1">
    <location>
        <begin position="51"/>
        <end position="111"/>
    </location>
</feature>
<name>A0A5B7GHQ8_PORTR</name>
<evidence type="ECO:0000256" key="1">
    <source>
        <dbReference type="SAM" id="MobiDB-lite"/>
    </source>
</evidence>
<evidence type="ECO:0000313" key="3">
    <source>
        <dbReference type="Proteomes" id="UP000324222"/>
    </source>
</evidence>
<sequence>MREHTPAKEIQLLETDFSNNIEDLIDAYLRHENSYPAFLSAITLDLFNRQTKYQAHSSSEEEEEEVEVEMETDRKDIKRDGRMGNQETQKPGGGGGGGNDDDDDDDLVILD</sequence>
<dbReference type="Proteomes" id="UP000324222">
    <property type="component" value="Unassembled WGS sequence"/>
</dbReference>
<feature type="compositionally biased region" description="Acidic residues" evidence="1">
    <location>
        <begin position="99"/>
        <end position="111"/>
    </location>
</feature>
<dbReference type="AlphaFoldDB" id="A0A5B7GHQ8"/>
<evidence type="ECO:0000313" key="2">
    <source>
        <dbReference type="EMBL" id="MPC56757.1"/>
    </source>
</evidence>
<dbReference type="EMBL" id="VSRR010014224">
    <property type="protein sequence ID" value="MPC56757.1"/>
    <property type="molecule type" value="Genomic_DNA"/>
</dbReference>
<feature type="compositionally biased region" description="Basic and acidic residues" evidence="1">
    <location>
        <begin position="71"/>
        <end position="82"/>
    </location>
</feature>
<dbReference type="GO" id="GO:0007094">
    <property type="term" value="P:mitotic spindle assembly checkpoint signaling"/>
    <property type="evidence" value="ECO:0007669"/>
    <property type="project" value="InterPro"/>
</dbReference>
<reference evidence="2 3" key="1">
    <citation type="submission" date="2019-05" db="EMBL/GenBank/DDBJ databases">
        <title>Another draft genome of Portunus trituberculatus and its Hox gene families provides insights of decapod evolution.</title>
        <authorList>
            <person name="Jeong J.-H."/>
            <person name="Song I."/>
            <person name="Kim S."/>
            <person name="Choi T."/>
            <person name="Kim D."/>
            <person name="Ryu S."/>
            <person name="Kim W."/>
        </authorList>
    </citation>
    <scope>NUCLEOTIDE SEQUENCE [LARGE SCALE GENOMIC DNA]</scope>
    <source>
        <tissue evidence="2">Muscle</tissue>
    </source>
</reference>
<gene>
    <name evidence="2" type="primary">MAD1L1_1</name>
    <name evidence="2" type="ORF">E2C01_050723</name>
</gene>
<dbReference type="Pfam" id="PF05557">
    <property type="entry name" value="MAD"/>
    <property type="match status" value="1"/>
</dbReference>